<accession>A0A0M0JIP3</accession>
<reference evidence="2" key="1">
    <citation type="journal article" date="2015" name="PLoS Genet.">
        <title>Genome Sequence and Transcriptome Analyses of Chrysochromulina tobin: Metabolic Tools for Enhanced Algal Fitness in the Prominent Order Prymnesiales (Haptophyceae).</title>
        <authorList>
            <person name="Hovde B.T."/>
            <person name="Deodato C.R."/>
            <person name="Hunsperger H.M."/>
            <person name="Ryken S.A."/>
            <person name="Yost W."/>
            <person name="Jha R.K."/>
            <person name="Patterson J."/>
            <person name="Monnat R.J. Jr."/>
            <person name="Barlow S.B."/>
            <person name="Starkenburg S.R."/>
            <person name="Cattolico R.A."/>
        </authorList>
    </citation>
    <scope>NUCLEOTIDE SEQUENCE</scope>
    <source>
        <strain evidence="2">CCMP291</strain>
    </source>
</reference>
<dbReference type="EMBL" id="JWZX01002892">
    <property type="protein sequence ID" value="KOO26103.1"/>
    <property type="molecule type" value="Genomic_DNA"/>
</dbReference>
<organism evidence="1 2">
    <name type="scientific">Chrysochromulina tobinii</name>
    <dbReference type="NCBI Taxonomy" id="1460289"/>
    <lineage>
        <taxon>Eukaryota</taxon>
        <taxon>Haptista</taxon>
        <taxon>Haptophyta</taxon>
        <taxon>Prymnesiophyceae</taxon>
        <taxon>Prymnesiales</taxon>
        <taxon>Chrysochromulinaceae</taxon>
        <taxon>Chrysochromulina</taxon>
    </lineage>
</organism>
<gene>
    <name evidence="1" type="ORF">Ctob_004709</name>
</gene>
<dbReference type="Proteomes" id="UP000037460">
    <property type="component" value="Unassembled WGS sequence"/>
</dbReference>
<evidence type="ECO:0000313" key="1">
    <source>
        <dbReference type="EMBL" id="KOO26103.1"/>
    </source>
</evidence>
<proteinExistence type="predicted"/>
<comment type="caution">
    <text evidence="1">The sequence shown here is derived from an EMBL/GenBank/DDBJ whole genome shotgun (WGS) entry which is preliminary data.</text>
</comment>
<name>A0A0M0JIP3_9EUKA</name>
<evidence type="ECO:0000313" key="2">
    <source>
        <dbReference type="Proteomes" id="UP000037460"/>
    </source>
</evidence>
<dbReference type="AlphaFoldDB" id="A0A0M0JIP3"/>
<keyword evidence="2" id="KW-1185">Reference proteome</keyword>
<protein>
    <submittedName>
        <fullName evidence="1">Uncharacterized protein</fullName>
    </submittedName>
</protein>
<sequence length="179" mass="20045">MELGLPSGDKRDWTDFEIDRATVRMAKECTGVSPSPDVNLWELVMECTCIKPISDEICGREEYVEALVVVNGLRTLTVGRALPKNGDFLHTGFLSFYDDGCVKHAYGDDPAIGCQQVSQINDAQATIYFEFAKVYRKYLAVEDQIAKLLGMHMNLYAQAADQLESLRYTLLSVPQMPSH</sequence>